<dbReference type="InParanoid" id="A0A259U324"/>
<evidence type="ECO:0000313" key="3">
    <source>
        <dbReference type="Proteomes" id="UP000216446"/>
    </source>
</evidence>
<organism evidence="2 3">
    <name type="scientific">Rubricoccus marinus</name>
    <dbReference type="NCBI Taxonomy" id="716817"/>
    <lineage>
        <taxon>Bacteria</taxon>
        <taxon>Pseudomonadati</taxon>
        <taxon>Rhodothermota</taxon>
        <taxon>Rhodothermia</taxon>
        <taxon>Rhodothermales</taxon>
        <taxon>Rubricoccaceae</taxon>
        <taxon>Rubricoccus</taxon>
    </lineage>
</organism>
<reference evidence="2 3" key="1">
    <citation type="submission" date="2016-11" db="EMBL/GenBank/DDBJ databases">
        <title>Study of marine rhodopsin-containing bacteria.</title>
        <authorList>
            <person name="Yoshizawa S."/>
            <person name="Kumagai Y."/>
            <person name="Kogure K."/>
        </authorList>
    </citation>
    <scope>NUCLEOTIDE SEQUENCE [LARGE SCALE GENOMIC DNA]</scope>
    <source>
        <strain evidence="2 3">SG-29</strain>
    </source>
</reference>
<dbReference type="EMBL" id="MQWB01000001">
    <property type="protein sequence ID" value="OZC04340.1"/>
    <property type="molecule type" value="Genomic_DNA"/>
</dbReference>
<gene>
    <name evidence="2" type="ORF">BSZ36_15960</name>
</gene>
<dbReference type="OrthoDB" id="1495975at2"/>
<feature type="region of interest" description="Disordered" evidence="1">
    <location>
        <begin position="309"/>
        <end position="463"/>
    </location>
</feature>
<dbReference type="Proteomes" id="UP000216446">
    <property type="component" value="Unassembled WGS sequence"/>
</dbReference>
<feature type="compositionally biased region" description="Low complexity" evidence="1">
    <location>
        <begin position="351"/>
        <end position="364"/>
    </location>
</feature>
<feature type="compositionally biased region" description="Basic and acidic residues" evidence="1">
    <location>
        <begin position="333"/>
        <end position="350"/>
    </location>
</feature>
<feature type="region of interest" description="Disordered" evidence="1">
    <location>
        <begin position="230"/>
        <end position="250"/>
    </location>
</feature>
<dbReference type="RefSeq" id="WP_094550702.1">
    <property type="nucleotide sequence ID" value="NZ_MQWB01000001.1"/>
</dbReference>
<comment type="caution">
    <text evidence="2">The sequence shown here is derived from an EMBL/GenBank/DDBJ whole genome shotgun (WGS) entry which is preliminary data.</text>
</comment>
<evidence type="ECO:0000256" key="1">
    <source>
        <dbReference type="SAM" id="MobiDB-lite"/>
    </source>
</evidence>
<dbReference type="AlphaFoldDB" id="A0A259U324"/>
<evidence type="ECO:0000313" key="2">
    <source>
        <dbReference type="EMBL" id="OZC04340.1"/>
    </source>
</evidence>
<sequence length="543" mass="57736">MLDALSDALARQIFETLAADRSHARADLAQLPPLLAHAMRQTLEREAGARLDEAAPWLSRTPEAWREEALAGARFPADAWKPAVRETCSELLATLVMPSEALPEQLIPEGTAPAPEVLHGLKTLGVYPYLAEIVRRYVEKKGMETFEREELGHLLARIDRRVASELDADGWMALLAPLYEVVGGIPEQDGDVPGLVLAEAFSARGCPGLGREVVSRTEVDRDALRGVLTRTLPPSASPPLAPEATSPIPADPELAHAAAEVHAVDAPMSAESDDIEDADVVDDAALAPEAKTPEAPRSSSDFLAALIDGAPQDEPDHTDEPPAADPDEALEDEAPKDAAPEAATAEKDAAEAGPAAPAGSPLDAPIRHLEEPEDLDGPAAPEPPEAPPAPAVASEPESETLLDRLARQRGQTLGTDAPLATPEPASADPLWKRFAQGGTPEAPPPAPTLHDAMTTPAPDAPLEAHEAAVLGEAAENRDWYTENLFGGDPAAYARVLAQLSNSSSWTDATQIIGREVFRRYKVNIYSEPAVSFTEAVESRLRRD</sequence>
<accession>A0A259U324</accession>
<keyword evidence="3" id="KW-1185">Reference proteome</keyword>
<name>A0A259U324_9BACT</name>
<protein>
    <submittedName>
        <fullName evidence="2">Uncharacterized protein</fullName>
    </submittedName>
</protein>
<proteinExistence type="predicted"/>
<feature type="compositionally biased region" description="Pro residues" evidence="1">
    <location>
        <begin position="380"/>
        <end position="390"/>
    </location>
</feature>